<accession>A0ABX2VB84</accession>
<evidence type="ECO:0000313" key="3">
    <source>
        <dbReference type="Proteomes" id="UP000078447"/>
    </source>
</evidence>
<dbReference type="PANTHER" id="PTHR37305:SF1">
    <property type="entry name" value="MEMBRANE PROTEIN"/>
    <property type="match status" value="1"/>
</dbReference>
<feature type="transmembrane region" description="Helical" evidence="1">
    <location>
        <begin position="24"/>
        <end position="41"/>
    </location>
</feature>
<protein>
    <recommendedName>
        <fullName evidence="4">ABC transporter permease</fullName>
    </recommendedName>
</protein>
<dbReference type="PANTHER" id="PTHR37305">
    <property type="entry name" value="INTEGRAL MEMBRANE PROTEIN-RELATED"/>
    <property type="match status" value="1"/>
</dbReference>
<sequence length="372" mass="41758">MKKSDSTLRELVRFEFYKLLQQRFLWLLLLVILIAGLYFSVQRMGWPWADRVNTGFEGELTSEMIARAEAGSEAYVKKTDPTAEEKKQNASYHNVLEAASAYDKQSKDVSLLRQEGEEASTVYEKRQLSLQADLTEAIDYRPVGNYQTFDQLLTFSGTGGYALLAVVLILGTAVSFSSEYQTGVAAYLYSSRHGRKQLLTAKLMVSIALVTGTILIYNLVQLLCFFRGHSGWEIPIQAAYVNSPYPLTFAELYGISILYQWVIAVSLVIVLSFLSMLIKQTVVAVFLGGLIVGGPFLIETVLFNTETPDFMLNLMKFTQGQALSVYVLFREYVTVNVFGYPVLLPIAVLVVTLITTLILIKLMYRVIGRRMA</sequence>
<keyword evidence="1" id="KW-1133">Transmembrane helix</keyword>
<keyword evidence="1" id="KW-0812">Transmembrane</keyword>
<feature type="transmembrane region" description="Helical" evidence="1">
    <location>
        <begin position="342"/>
        <end position="364"/>
    </location>
</feature>
<dbReference type="Proteomes" id="UP000078447">
    <property type="component" value="Unassembled WGS sequence"/>
</dbReference>
<organism evidence="2 3">
    <name type="scientific">Exiguobacterium undae</name>
    <dbReference type="NCBI Taxonomy" id="169177"/>
    <lineage>
        <taxon>Bacteria</taxon>
        <taxon>Bacillati</taxon>
        <taxon>Bacillota</taxon>
        <taxon>Bacilli</taxon>
        <taxon>Bacillales</taxon>
        <taxon>Bacillales Family XII. Incertae Sedis</taxon>
        <taxon>Exiguobacterium</taxon>
    </lineage>
</organism>
<feature type="transmembrane region" description="Helical" evidence="1">
    <location>
        <begin position="159"/>
        <end position="178"/>
    </location>
</feature>
<dbReference type="RefSeq" id="WP_028106318.1">
    <property type="nucleotide sequence ID" value="NZ_LVVL01000001.1"/>
</dbReference>
<keyword evidence="1" id="KW-0472">Membrane</keyword>
<dbReference type="EMBL" id="LVVL01000001">
    <property type="protein sequence ID" value="OAN15482.1"/>
    <property type="molecule type" value="Genomic_DNA"/>
</dbReference>
<proteinExistence type="predicted"/>
<comment type="caution">
    <text evidence="2">The sequence shown here is derived from an EMBL/GenBank/DDBJ whole genome shotgun (WGS) entry which is preliminary data.</text>
</comment>
<feature type="transmembrane region" description="Helical" evidence="1">
    <location>
        <begin position="199"/>
        <end position="220"/>
    </location>
</feature>
<evidence type="ECO:0008006" key="4">
    <source>
        <dbReference type="Google" id="ProtNLM"/>
    </source>
</evidence>
<evidence type="ECO:0000256" key="1">
    <source>
        <dbReference type="SAM" id="Phobius"/>
    </source>
</evidence>
<name>A0ABX2VB84_9BACL</name>
<feature type="transmembrane region" description="Helical" evidence="1">
    <location>
        <begin position="252"/>
        <end position="274"/>
    </location>
</feature>
<evidence type="ECO:0000313" key="2">
    <source>
        <dbReference type="EMBL" id="OAN15482.1"/>
    </source>
</evidence>
<feature type="transmembrane region" description="Helical" evidence="1">
    <location>
        <begin position="281"/>
        <end position="303"/>
    </location>
</feature>
<reference evidence="2 3" key="1">
    <citation type="submission" date="2016-03" db="EMBL/GenBank/DDBJ databases">
        <authorList>
            <person name="Cho S.-Y."/>
            <person name="Lim S."/>
            <person name="Kim H."/>
            <person name="Soh E.H."/>
            <person name="Moon J.S."/>
        </authorList>
    </citation>
    <scope>NUCLEOTIDE SEQUENCE [LARGE SCALE GENOMIC DNA]</scope>
    <source>
        <strain evidence="2 3">KCTC 3810</strain>
    </source>
</reference>
<gene>
    <name evidence="2" type="ORF">A3783_05985</name>
</gene>
<keyword evidence="3" id="KW-1185">Reference proteome</keyword>